<feature type="transmembrane region" description="Helical" evidence="1">
    <location>
        <begin position="317"/>
        <end position="335"/>
    </location>
</feature>
<sequence length="502" mass="53471">MTKKGGIPIANTLNDLMKLADQYSANMEKILQTSKKYRSYQKMALTATQELKSGLAGIKNVSNDASEGIGKINQRISDTISKAKLGKKALDLMISGVKNGANQQVQQISLQSMLGSETAGSALYDYTEAYGAQKSVLGIAGVQNATKAFLPYTNDVDELTGMYGLAERLYARDPSQGADNAVSSVQALLAGDASGIRDDYHIAGVDEETVKGFTGSGDMGGAIDYLDGVFNDFGATQEMVDKNFLSLQTQAARFGENMQFAMGDQSSSVVQGLSILLQQLNDQLLSGGFDWFFNAVGNGMQMLGYAMQWVADNSSTLIFVLKAVVVALAAYQAAMRTATIVTVIMKLAMGAASGNVVGIISALVGAGVGVGALKLMDQLFPEDSKGGAFADLDRAQADAQKAMADVKTPTLGAMNQKVQTEVTNTAPIAVTGEVEIQKEVLRYQFDLAAQKAMAVFRMQQFVPQVIIQNQNVSQTADLNEINSSLGDMIYQNQQLQPAGVYT</sequence>
<keyword evidence="1" id="KW-0472">Membrane</keyword>
<evidence type="ECO:0000313" key="2">
    <source>
        <dbReference type="EMBL" id="MBE6834192.1"/>
    </source>
</evidence>
<comment type="caution">
    <text evidence="2">The sequence shown here is derived from an EMBL/GenBank/DDBJ whole genome shotgun (WGS) entry which is preliminary data.</text>
</comment>
<dbReference type="Proteomes" id="UP000754750">
    <property type="component" value="Unassembled WGS sequence"/>
</dbReference>
<feature type="transmembrane region" description="Helical" evidence="1">
    <location>
        <begin position="347"/>
        <end position="373"/>
    </location>
</feature>
<dbReference type="AlphaFoldDB" id="A0A928KZA3"/>
<proteinExistence type="predicted"/>
<reference evidence="2" key="1">
    <citation type="submission" date="2019-04" db="EMBL/GenBank/DDBJ databases">
        <title>Evolution of Biomass-Degrading Anaerobic Consortia Revealed by Metagenomics.</title>
        <authorList>
            <person name="Peng X."/>
        </authorList>
    </citation>
    <scope>NUCLEOTIDE SEQUENCE</scope>
    <source>
        <strain evidence="2">SIG551</strain>
    </source>
</reference>
<organism evidence="2 3">
    <name type="scientific">Faecalispora sporosphaeroides</name>
    <dbReference type="NCBI Taxonomy" id="1549"/>
    <lineage>
        <taxon>Bacteria</taxon>
        <taxon>Bacillati</taxon>
        <taxon>Bacillota</taxon>
        <taxon>Clostridia</taxon>
        <taxon>Eubacteriales</taxon>
        <taxon>Oscillospiraceae</taxon>
        <taxon>Faecalispora</taxon>
    </lineage>
</organism>
<dbReference type="EMBL" id="SVNY01000006">
    <property type="protein sequence ID" value="MBE6834192.1"/>
    <property type="molecule type" value="Genomic_DNA"/>
</dbReference>
<accession>A0A928KZA3</accession>
<keyword evidence="1" id="KW-1133">Transmembrane helix</keyword>
<evidence type="ECO:0000313" key="3">
    <source>
        <dbReference type="Proteomes" id="UP000754750"/>
    </source>
</evidence>
<keyword evidence="1" id="KW-0812">Transmembrane</keyword>
<protein>
    <submittedName>
        <fullName evidence="2">Uncharacterized protein</fullName>
    </submittedName>
</protein>
<evidence type="ECO:0000256" key="1">
    <source>
        <dbReference type="SAM" id="Phobius"/>
    </source>
</evidence>
<gene>
    <name evidence="2" type="ORF">E7512_11565</name>
</gene>
<name>A0A928KZA3_9FIRM</name>